<proteinExistence type="predicted"/>
<accession>A0A0L8I2D8</accession>
<feature type="transmembrane region" description="Helical" evidence="1">
    <location>
        <begin position="20"/>
        <end position="41"/>
    </location>
</feature>
<dbReference type="AlphaFoldDB" id="A0A0L8I2D8"/>
<dbReference type="EMBL" id="KQ416705">
    <property type="protein sequence ID" value="KOF95628.1"/>
    <property type="molecule type" value="Genomic_DNA"/>
</dbReference>
<organism evidence="2">
    <name type="scientific">Octopus bimaculoides</name>
    <name type="common">California two-spotted octopus</name>
    <dbReference type="NCBI Taxonomy" id="37653"/>
    <lineage>
        <taxon>Eukaryota</taxon>
        <taxon>Metazoa</taxon>
        <taxon>Spiralia</taxon>
        <taxon>Lophotrochozoa</taxon>
        <taxon>Mollusca</taxon>
        <taxon>Cephalopoda</taxon>
        <taxon>Coleoidea</taxon>
        <taxon>Octopodiformes</taxon>
        <taxon>Octopoda</taxon>
        <taxon>Incirrata</taxon>
        <taxon>Octopodidae</taxon>
        <taxon>Octopus</taxon>
    </lineage>
</organism>
<keyword evidence="1" id="KW-0812">Transmembrane</keyword>
<reference evidence="2" key="1">
    <citation type="submission" date="2015-07" db="EMBL/GenBank/DDBJ databases">
        <title>MeaNS - Measles Nucleotide Surveillance Program.</title>
        <authorList>
            <person name="Tran T."/>
            <person name="Druce J."/>
        </authorList>
    </citation>
    <scope>NUCLEOTIDE SEQUENCE</scope>
    <source>
        <strain evidence="2">UCB-OBI-ISO-001</strain>
        <tissue evidence="2">Gonad</tissue>
    </source>
</reference>
<keyword evidence="1" id="KW-0472">Membrane</keyword>
<gene>
    <name evidence="2" type="ORF">OCBIM_22037648mg</name>
</gene>
<name>A0A0L8I2D8_OCTBM</name>
<evidence type="ECO:0000256" key="1">
    <source>
        <dbReference type="SAM" id="Phobius"/>
    </source>
</evidence>
<sequence>MILKHLSPTANSCGYHIKYVALLNYFRIISLFSLFFFTIKIHEIDFLPIKRINVPTKKQENLIIFSVREVEAMTMISPSLSAASLVKLNFFFR</sequence>
<protein>
    <submittedName>
        <fullName evidence="2">Uncharacterized protein</fullName>
    </submittedName>
</protein>
<evidence type="ECO:0000313" key="2">
    <source>
        <dbReference type="EMBL" id="KOF95628.1"/>
    </source>
</evidence>
<keyword evidence="1" id="KW-1133">Transmembrane helix</keyword>